<reference evidence="2" key="2">
    <citation type="journal article" date="2015" name="Fish Shellfish Immunol.">
        <title>Early steps in the European eel (Anguilla anguilla)-Vibrio vulnificus interaction in the gills: Role of the RtxA13 toxin.</title>
        <authorList>
            <person name="Callol A."/>
            <person name="Pajuelo D."/>
            <person name="Ebbesson L."/>
            <person name="Teles M."/>
            <person name="MacKenzie S."/>
            <person name="Amaro C."/>
        </authorList>
    </citation>
    <scope>NUCLEOTIDE SEQUENCE</scope>
</reference>
<dbReference type="EMBL" id="GBXM01068911">
    <property type="protein sequence ID" value="JAH39666.1"/>
    <property type="molecule type" value="Transcribed_RNA"/>
</dbReference>
<feature type="region of interest" description="Disordered" evidence="1">
    <location>
        <begin position="1"/>
        <end position="20"/>
    </location>
</feature>
<accession>A0A0E9SEE2</accession>
<proteinExistence type="predicted"/>
<organism evidence="2">
    <name type="scientific">Anguilla anguilla</name>
    <name type="common">European freshwater eel</name>
    <name type="synonym">Muraena anguilla</name>
    <dbReference type="NCBI Taxonomy" id="7936"/>
    <lineage>
        <taxon>Eukaryota</taxon>
        <taxon>Metazoa</taxon>
        <taxon>Chordata</taxon>
        <taxon>Craniata</taxon>
        <taxon>Vertebrata</taxon>
        <taxon>Euteleostomi</taxon>
        <taxon>Actinopterygii</taxon>
        <taxon>Neopterygii</taxon>
        <taxon>Teleostei</taxon>
        <taxon>Anguilliformes</taxon>
        <taxon>Anguillidae</taxon>
        <taxon>Anguilla</taxon>
    </lineage>
</organism>
<dbReference type="AlphaFoldDB" id="A0A0E9SEE2"/>
<protein>
    <submittedName>
        <fullName evidence="2">Uncharacterized protein</fullName>
    </submittedName>
</protein>
<reference evidence="2" key="1">
    <citation type="submission" date="2014-11" db="EMBL/GenBank/DDBJ databases">
        <authorList>
            <person name="Amaro Gonzalez C."/>
        </authorList>
    </citation>
    <scope>NUCLEOTIDE SEQUENCE</scope>
</reference>
<evidence type="ECO:0000256" key="1">
    <source>
        <dbReference type="SAM" id="MobiDB-lite"/>
    </source>
</evidence>
<evidence type="ECO:0000313" key="2">
    <source>
        <dbReference type="EMBL" id="JAH39666.1"/>
    </source>
</evidence>
<feature type="compositionally biased region" description="Basic and acidic residues" evidence="1">
    <location>
        <begin position="1"/>
        <end position="12"/>
    </location>
</feature>
<sequence>MDHRTTQELERKRGQRPYNEPCSLMLTNLTAGTEKVPPTAKKVTGPRKWFETMGFPIQENFQNRIFSQANKYKTSF</sequence>
<name>A0A0E9SEE2_ANGAN</name>